<dbReference type="SUPFAM" id="SSF51197">
    <property type="entry name" value="Clavaminate synthase-like"/>
    <property type="match status" value="1"/>
</dbReference>
<organism evidence="5 6">
    <name type="scientific">Dyella koreensis</name>
    <dbReference type="NCBI Taxonomy" id="311235"/>
    <lineage>
        <taxon>Bacteria</taxon>
        <taxon>Pseudomonadati</taxon>
        <taxon>Pseudomonadota</taxon>
        <taxon>Gammaproteobacteria</taxon>
        <taxon>Lysobacterales</taxon>
        <taxon>Rhodanobacteraceae</taxon>
        <taxon>Dyella</taxon>
    </lineage>
</organism>
<protein>
    <submittedName>
        <fullName evidence="5">Aspartyl/asparaginyl beta-hydroxylase domain-containing protein</fullName>
    </submittedName>
</protein>
<sequence length="236" mass="26312">MSRLYDLSSQALRALYDRRIVNPPVLDIDARFPAARHFVEAWPALRDEALALTPRLHAVPRFHELMSEQTAISTHDGHDWRMFLLKVYGHPIGPNMAACPRLAALINASPDVLSATLSLLAPHKHVPQHRGPFKGVLRFQLGLSVPLAADGRPAAVLRLAGEEHRIGNGQALLWDDTYPHEVWNDSDEWRIALLLDVRRRGMPVDMALLSRLLIAGIGTVARWRLPALTQAGRLDA</sequence>
<dbReference type="RefSeq" id="WP_379985610.1">
    <property type="nucleotide sequence ID" value="NZ_JADIKD010000011.1"/>
</dbReference>
<dbReference type="Pfam" id="PF05118">
    <property type="entry name" value="Asp_Arg_Hydrox"/>
    <property type="match status" value="1"/>
</dbReference>
<comment type="similarity">
    <text evidence="1">Belongs to the aspartyl/asparaginyl beta-hydroxylase family.</text>
</comment>
<name>A0ABW8K6R0_9GAMM</name>
<dbReference type="Proteomes" id="UP001620408">
    <property type="component" value="Unassembled WGS sequence"/>
</dbReference>
<dbReference type="InterPro" id="IPR027443">
    <property type="entry name" value="IPNS-like_sf"/>
</dbReference>
<dbReference type="EMBL" id="JADIKD010000011">
    <property type="protein sequence ID" value="MFK2918579.1"/>
    <property type="molecule type" value="Genomic_DNA"/>
</dbReference>
<reference evidence="5 6" key="1">
    <citation type="submission" date="2020-10" db="EMBL/GenBank/DDBJ databases">
        <title>Phylogeny of dyella-like bacteria.</title>
        <authorList>
            <person name="Fu J."/>
        </authorList>
    </citation>
    <scope>NUCLEOTIDE SEQUENCE [LARGE SCALE GENOMIC DNA]</scope>
    <source>
        <strain evidence="5 6">BB4</strain>
    </source>
</reference>
<dbReference type="InterPro" id="IPR007803">
    <property type="entry name" value="Asp/Arg/Pro-Hydrxlase"/>
</dbReference>
<accession>A0ABW8K6R0</accession>
<evidence type="ECO:0000256" key="2">
    <source>
        <dbReference type="ARBA" id="ARBA00022964"/>
    </source>
</evidence>
<dbReference type="PANTHER" id="PTHR46332">
    <property type="entry name" value="ASPARTATE BETA-HYDROXYLASE DOMAIN-CONTAINING PROTEIN 2"/>
    <property type="match status" value="1"/>
</dbReference>
<evidence type="ECO:0000256" key="1">
    <source>
        <dbReference type="ARBA" id="ARBA00007730"/>
    </source>
</evidence>
<feature type="domain" description="Aspartyl/asparaginy/proline hydroxylase" evidence="4">
    <location>
        <begin position="40"/>
        <end position="199"/>
    </location>
</feature>
<evidence type="ECO:0000313" key="6">
    <source>
        <dbReference type="Proteomes" id="UP001620408"/>
    </source>
</evidence>
<evidence type="ECO:0000259" key="4">
    <source>
        <dbReference type="Pfam" id="PF05118"/>
    </source>
</evidence>
<keyword evidence="3" id="KW-0560">Oxidoreductase</keyword>
<proteinExistence type="inferred from homology"/>
<evidence type="ECO:0000313" key="5">
    <source>
        <dbReference type="EMBL" id="MFK2918579.1"/>
    </source>
</evidence>
<dbReference type="InterPro" id="IPR051821">
    <property type="entry name" value="Asp/Asn_beta-hydroxylase"/>
</dbReference>
<keyword evidence="2" id="KW-0223">Dioxygenase</keyword>
<dbReference type="Gene3D" id="2.60.120.330">
    <property type="entry name" value="B-lactam Antibiotic, Isopenicillin N Synthase, Chain"/>
    <property type="match status" value="1"/>
</dbReference>
<keyword evidence="6" id="KW-1185">Reference proteome</keyword>
<comment type="caution">
    <text evidence="5">The sequence shown here is derived from an EMBL/GenBank/DDBJ whole genome shotgun (WGS) entry which is preliminary data.</text>
</comment>
<evidence type="ECO:0000256" key="3">
    <source>
        <dbReference type="ARBA" id="ARBA00023002"/>
    </source>
</evidence>
<dbReference type="PANTHER" id="PTHR46332:SF5">
    <property type="entry name" value="ASPARTATE BETA-HYDROXYLASE DOMAIN CONTAINING 2"/>
    <property type="match status" value="1"/>
</dbReference>
<gene>
    <name evidence="5" type="ORF">ISS97_14995</name>
</gene>